<name>A0A1R2B087_9CILI</name>
<gene>
    <name evidence="1" type="ORF">SteCoe_31979</name>
</gene>
<comment type="caution">
    <text evidence="1">The sequence shown here is derived from an EMBL/GenBank/DDBJ whole genome shotgun (WGS) entry which is preliminary data.</text>
</comment>
<dbReference type="AlphaFoldDB" id="A0A1R2B087"/>
<accession>A0A1R2B087</accession>
<protein>
    <submittedName>
        <fullName evidence="1">Uncharacterized protein</fullName>
    </submittedName>
</protein>
<dbReference type="Proteomes" id="UP000187209">
    <property type="component" value="Unassembled WGS sequence"/>
</dbReference>
<evidence type="ECO:0000313" key="1">
    <source>
        <dbReference type="EMBL" id="OMJ70125.1"/>
    </source>
</evidence>
<organism evidence="1 2">
    <name type="scientific">Stentor coeruleus</name>
    <dbReference type="NCBI Taxonomy" id="5963"/>
    <lineage>
        <taxon>Eukaryota</taxon>
        <taxon>Sar</taxon>
        <taxon>Alveolata</taxon>
        <taxon>Ciliophora</taxon>
        <taxon>Postciliodesmatophora</taxon>
        <taxon>Heterotrichea</taxon>
        <taxon>Heterotrichida</taxon>
        <taxon>Stentoridae</taxon>
        <taxon>Stentor</taxon>
    </lineage>
</organism>
<evidence type="ECO:0000313" key="2">
    <source>
        <dbReference type="Proteomes" id="UP000187209"/>
    </source>
</evidence>
<sequence>MEIWKDYQNGQYYTIDPTKGTQSPSNRFGQEKKIISPHEIRYFNKINPRVFPVDKNLAIQPKKFDGYCQFPRPYEKSSIIMPYTRTQSKSPKYNRICDQSKIPHPLEFLSISDFKNKNRVSPILKISKSSSYRENKFESFKDFKKPKDCTITEVKTVEHISIRKNIESEILKKRWKTNKPKEIRRKIKGVFLTKFKTSSELMKIENSIREKTNPALIEKRAKFEEFETKMLERKRKATSLLKIASNY</sequence>
<proteinExistence type="predicted"/>
<keyword evidence="2" id="KW-1185">Reference proteome</keyword>
<reference evidence="1 2" key="1">
    <citation type="submission" date="2016-11" db="EMBL/GenBank/DDBJ databases">
        <title>The macronuclear genome of Stentor coeruleus: a giant cell with tiny introns.</title>
        <authorList>
            <person name="Slabodnick M."/>
            <person name="Ruby J.G."/>
            <person name="Reiff S.B."/>
            <person name="Swart E.C."/>
            <person name="Gosai S."/>
            <person name="Prabakaran S."/>
            <person name="Witkowska E."/>
            <person name="Larue G.E."/>
            <person name="Fisher S."/>
            <person name="Freeman R.M."/>
            <person name="Gunawardena J."/>
            <person name="Chu W."/>
            <person name="Stover N.A."/>
            <person name="Gregory B.D."/>
            <person name="Nowacki M."/>
            <person name="Derisi J."/>
            <person name="Roy S.W."/>
            <person name="Marshall W.F."/>
            <person name="Sood P."/>
        </authorList>
    </citation>
    <scope>NUCLEOTIDE SEQUENCE [LARGE SCALE GENOMIC DNA]</scope>
    <source>
        <strain evidence="1">WM001</strain>
    </source>
</reference>
<dbReference type="EMBL" id="MPUH01001122">
    <property type="protein sequence ID" value="OMJ70125.1"/>
    <property type="molecule type" value="Genomic_DNA"/>
</dbReference>